<keyword evidence="2" id="KW-1185">Reference proteome</keyword>
<evidence type="ECO:0000313" key="1">
    <source>
        <dbReference type="EMBL" id="MBY6141121.1"/>
    </source>
</evidence>
<evidence type="ECO:0008006" key="3">
    <source>
        <dbReference type="Google" id="ProtNLM"/>
    </source>
</evidence>
<dbReference type="EMBL" id="JAHVJA010000008">
    <property type="protein sequence ID" value="MBY6141121.1"/>
    <property type="molecule type" value="Genomic_DNA"/>
</dbReference>
<gene>
    <name evidence="1" type="ORF">KUV26_16920</name>
</gene>
<name>A0ABS7NIU9_9RHOB</name>
<proteinExistence type="predicted"/>
<reference evidence="1 2" key="1">
    <citation type="submission" date="2021-06" db="EMBL/GenBank/DDBJ databases">
        <title>50 bacteria genomes isolated from Dapeng, Shenzhen, China.</title>
        <authorList>
            <person name="Zheng W."/>
            <person name="Yu S."/>
            <person name="Huang Y."/>
        </authorList>
    </citation>
    <scope>NUCLEOTIDE SEQUENCE [LARGE SCALE GENOMIC DNA]</scope>
    <source>
        <strain evidence="1 2">DP1N14-2</strain>
    </source>
</reference>
<evidence type="ECO:0000313" key="2">
    <source>
        <dbReference type="Proteomes" id="UP000766629"/>
    </source>
</evidence>
<organism evidence="1 2">
    <name type="scientific">Leisingera daeponensis</name>
    <dbReference type="NCBI Taxonomy" id="405746"/>
    <lineage>
        <taxon>Bacteria</taxon>
        <taxon>Pseudomonadati</taxon>
        <taxon>Pseudomonadota</taxon>
        <taxon>Alphaproteobacteria</taxon>
        <taxon>Rhodobacterales</taxon>
        <taxon>Roseobacteraceae</taxon>
        <taxon>Leisingera</taxon>
    </lineage>
</organism>
<comment type="caution">
    <text evidence="1">The sequence shown here is derived from an EMBL/GenBank/DDBJ whole genome shotgun (WGS) entry which is preliminary data.</text>
</comment>
<protein>
    <recommendedName>
        <fullName evidence="3">Phage tail assembly chaperone</fullName>
    </recommendedName>
</protein>
<dbReference type="Proteomes" id="UP000766629">
    <property type="component" value="Unassembled WGS sequence"/>
</dbReference>
<accession>A0ABS7NIU9</accession>
<sequence length="101" mass="11297">MAHGLDPDSFWRITPREMVARLEGARRRLSAEQDGRAWLAWHVAALSRAQKLPDLGSMFAQQEKQGPQTAAEQEISLDQLFLAWGGDPAQLAQVRETRGQS</sequence>